<dbReference type="HOGENOM" id="CLU_010194_1_0_1"/>
<gene>
    <name evidence="4" type="ORF">OCS_01770</name>
</gene>
<protein>
    <submittedName>
        <fullName evidence="4">NAD(P)-binding domain protein</fullName>
    </submittedName>
</protein>
<comment type="similarity">
    <text evidence="1 3">Belongs to the short-chain dehydrogenases/reductases (SDR) family.</text>
</comment>
<proteinExistence type="inferred from homology"/>
<reference evidence="4 5" key="1">
    <citation type="journal article" date="2013" name="Chin. Sci. Bull.">
        <title>Genome survey uncovers the secrets of sex and lifestyle in caterpillar fungus.</title>
        <authorList>
            <person name="Hu X."/>
            <person name="Zhang Y."/>
            <person name="Xiao G."/>
            <person name="Zheng P."/>
            <person name="Xia Y."/>
            <person name="Zhang X."/>
            <person name="St Leger R.J."/>
            <person name="Liu X."/>
            <person name="Wang C."/>
        </authorList>
    </citation>
    <scope>NUCLEOTIDE SEQUENCE [LARGE SCALE GENOMIC DNA]</scope>
    <source>
        <strain evidence="5">Co18 / CGMCC 3.14243</strain>
        <tissue evidence="4">Fruit-body</tissue>
    </source>
</reference>
<evidence type="ECO:0000256" key="1">
    <source>
        <dbReference type="ARBA" id="ARBA00006484"/>
    </source>
</evidence>
<dbReference type="PRINTS" id="PR00080">
    <property type="entry name" value="SDRFAMILY"/>
</dbReference>
<keyword evidence="2" id="KW-0521">NADP</keyword>
<evidence type="ECO:0000313" key="5">
    <source>
        <dbReference type="Proteomes" id="UP000019374"/>
    </source>
</evidence>
<dbReference type="PANTHER" id="PTHR42760:SF124">
    <property type="entry name" value="SHORT-CHAIN DEHYDROGENASE_REDUCTASE"/>
    <property type="match status" value="1"/>
</dbReference>
<dbReference type="Gene3D" id="3.40.50.720">
    <property type="entry name" value="NAD(P)-binding Rossmann-like Domain"/>
    <property type="match status" value="1"/>
</dbReference>
<dbReference type="PRINTS" id="PR00081">
    <property type="entry name" value="GDHRDH"/>
</dbReference>
<dbReference type="eggNOG" id="KOG0725">
    <property type="taxonomic scope" value="Eukaryota"/>
</dbReference>
<evidence type="ECO:0000313" key="4">
    <source>
        <dbReference type="EMBL" id="EQL02515.1"/>
    </source>
</evidence>
<name>T5AAL5_OPHSC</name>
<dbReference type="OrthoDB" id="5840532at2759"/>
<evidence type="ECO:0000256" key="2">
    <source>
        <dbReference type="ARBA" id="ARBA00022857"/>
    </source>
</evidence>
<dbReference type="FunFam" id="3.40.50.720:FF:000084">
    <property type="entry name" value="Short-chain dehydrogenase reductase"/>
    <property type="match status" value="1"/>
</dbReference>
<dbReference type="CDD" id="cd05233">
    <property type="entry name" value="SDR_c"/>
    <property type="match status" value="1"/>
</dbReference>
<organism evidence="4 5">
    <name type="scientific">Ophiocordyceps sinensis (strain Co18 / CGMCC 3.14243)</name>
    <name type="common">Yarsagumba caterpillar fungus</name>
    <name type="synonym">Hirsutella sinensis</name>
    <dbReference type="NCBI Taxonomy" id="911162"/>
    <lineage>
        <taxon>Eukaryota</taxon>
        <taxon>Fungi</taxon>
        <taxon>Dikarya</taxon>
        <taxon>Ascomycota</taxon>
        <taxon>Pezizomycotina</taxon>
        <taxon>Sordariomycetes</taxon>
        <taxon>Hypocreomycetidae</taxon>
        <taxon>Hypocreales</taxon>
        <taxon>Ophiocordycipitaceae</taxon>
        <taxon>Ophiocordyceps</taxon>
    </lineage>
</organism>
<dbReference type="Pfam" id="PF00106">
    <property type="entry name" value="adh_short"/>
    <property type="match status" value="1"/>
</dbReference>
<dbReference type="InterPro" id="IPR036291">
    <property type="entry name" value="NAD(P)-bd_dom_sf"/>
</dbReference>
<accession>T5AAL5</accession>
<dbReference type="SUPFAM" id="SSF51735">
    <property type="entry name" value="NAD(P)-binding Rossmann-fold domains"/>
    <property type="match status" value="1"/>
</dbReference>
<dbReference type="EMBL" id="KE652301">
    <property type="protein sequence ID" value="EQL02515.1"/>
    <property type="molecule type" value="Genomic_DNA"/>
</dbReference>
<dbReference type="InterPro" id="IPR002347">
    <property type="entry name" value="SDR_fam"/>
</dbReference>
<sequence length="277" mass="29203">MSRPKLLNQVALVTGSSSGLGRAISIALAREGAKLVVCADLVPTSNVGAKFKEEEPTHELICRTHGQKKAMWTACDITVESDVQAAVKLAVEKGGRLDVLVNNAGAGPEACLLHTLDAARFDSIMQVDLTCCKLNIQGTFNGCKHALAQFMKQGLDSNGQRGRIVNIASAAGLRSVRTSAAYCASKPAVIGLTKSLALDYGPHKVHVNAVCPGFFHSGMTQDIFENAQVMAYMKASTPYWTTEDNLANVVEATLFLASPDATWVTGVALPVDGGATA</sequence>
<dbReference type="PANTHER" id="PTHR42760">
    <property type="entry name" value="SHORT-CHAIN DEHYDROGENASES/REDUCTASES FAMILY MEMBER"/>
    <property type="match status" value="1"/>
</dbReference>
<dbReference type="Proteomes" id="UP000019374">
    <property type="component" value="Unassembled WGS sequence"/>
</dbReference>
<evidence type="ECO:0000256" key="3">
    <source>
        <dbReference type="RuleBase" id="RU000363"/>
    </source>
</evidence>
<dbReference type="AlphaFoldDB" id="T5AAL5"/>
<dbReference type="GO" id="GO:0016616">
    <property type="term" value="F:oxidoreductase activity, acting on the CH-OH group of donors, NAD or NADP as acceptor"/>
    <property type="evidence" value="ECO:0007669"/>
    <property type="project" value="TreeGrafter"/>
</dbReference>